<feature type="transmembrane region" description="Helical" evidence="1">
    <location>
        <begin position="21"/>
        <end position="48"/>
    </location>
</feature>
<evidence type="ECO:0000256" key="1">
    <source>
        <dbReference type="SAM" id="Phobius"/>
    </source>
</evidence>
<keyword evidence="1" id="KW-0812">Transmembrane</keyword>
<evidence type="ECO:0000259" key="2">
    <source>
        <dbReference type="Pfam" id="PF13796"/>
    </source>
</evidence>
<evidence type="ECO:0000313" key="3">
    <source>
        <dbReference type="EMBL" id="OMD48726.1"/>
    </source>
</evidence>
<sequence>MRKPSALRSWLLLILSLPKGIAAFVIAVTGICAGLPLLIVWIGLPLLAATFTVCRWMMAKEEQAVTGWMQGEEQPLQAENSRSVADWKDWRSMLSILLNSKSYRGILYSIAQLPVGIAGFTLAVTLPAVVIAIILSPAAYKLSKVLSLSFNLYSFDGTMSLFLPWLNVYQRSWVAAAIGIVLALLLPMTLRGLGRLYSAWIRGIAGDFTYGVKPASVNKDAGSRV</sequence>
<dbReference type="Proteomes" id="UP000187412">
    <property type="component" value="Unassembled WGS sequence"/>
</dbReference>
<feature type="transmembrane region" description="Helical" evidence="1">
    <location>
        <begin position="172"/>
        <end position="193"/>
    </location>
</feature>
<organism evidence="3 4">
    <name type="scientific">Paenibacillus borealis</name>
    <dbReference type="NCBI Taxonomy" id="160799"/>
    <lineage>
        <taxon>Bacteria</taxon>
        <taxon>Bacillati</taxon>
        <taxon>Bacillota</taxon>
        <taxon>Bacilli</taxon>
        <taxon>Bacillales</taxon>
        <taxon>Paenibacillaceae</taxon>
        <taxon>Paenibacillus</taxon>
    </lineage>
</organism>
<feature type="transmembrane region" description="Helical" evidence="1">
    <location>
        <begin position="106"/>
        <end position="133"/>
    </location>
</feature>
<gene>
    <name evidence="3" type="ORF">BSK56_10585</name>
</gene>
<dbReference type="Pfam" id="PF13796">
    <property type="entry name" value="Sensor"/>
    <property type="match status" value="1"/>
</dbReference>
<protein>
    <recommendedName>
        <fullName evidence="2">Putative sensor domain-containing protein</fullName>
    </recommendedName>
</protein>
<dbReference type="InterPro" id="IPR025828">
    <property type="entry name" value="Put_sensor_dom"/>
</dbReference>
<accession>A0ABX3HG85</accession>
<feature type="domain" description="Putative sensor" evidence="2">
    <location>
        <begin position="13"/>
        <end position="202"/>
    </location>
</feature>
<keyword evidence="4" id="KW-1185">Reference proteome</keyword>
<reference evidence="3 4" key="1">
    <citation type="submission" date="2016-10" db="EMBL/GenBank/DDBJ databases">
        <title>Paenibacillus species isolates.</title>
        <authorList>
            <person name="Beno S.M."/>
        </authorList>
    </citation>
    <scope>NUCLEOTIDE SEQUENCE [LARGE SCALE GENOMIC DNA]</scope>
    <source>
        <strain evidence="3 4">FSL H7-0744</strain>
    </source>
</reference>
<keyword evidence="1" id="KW-1133">Transmembrane helix</keyword>
<evidence type="ECO:0000313" key="4">
    <source>
        <dbReference type="Proteomes" id="UP000187412"/>
    </source>
</evidence>
<dbReference type="RefSeq" id="WP_076110487.1">
    <property type="nucleotide sequence ID" value="NZ_MPTB01000011.1"/>
</dbReference>
<comment type="caution">
    <text evidence="3">The sequence shown here is derived from an EMBL/GenBank/DDBJ whole genome shotgun (WGS) entry which is preliminary data.</text>
</comment>
<keyword evidence="1" id="KW-0472">Membrane</keyword>
<dbReference type="EMBL" id="MPTB01000011">
    <property type="protein sequence ID" value="OMD48726.1"/>
    <property type="molecule type" value="Genomic_DNA"/>
</dbReference>
<name>A0ABX3HG85_PAEBO</name>
<proteinExistence type="predicted"/>